<organism evidence="3 4">
    <name type="scientific">Lactobacillus johnsonii</name>
    <dbReference type="NCBI Taxonomy" id="33959"/>
    <lineage>
        <taxon>Bacteria</taxon>
        <taxon>Bacillati</taxon>
        <taxon>Bacillota</taxon>
        <taxon>Bacilli</taxon>
        <taxon>Lactobacillales</taxon>
        <taxon>Lactobacillaceae</taxon>
        <taxon>Lactobacillus</taxon>
    </lineage>
</organism>
<sequence length="217" mass="23679">MNWKKIFLIIIITAVIVGGGIVMFNRTNKKIVNYAYSFNKFNKVSVDIPTGDIIFKTSSKYSVSYSGLEKIAPDVKVKNGNLKISFSKVGVHVNVFNLKQLNSKIIIEMPKEELTDLNIESANGNVSADYLATKNGDIDLANGNISIKELKTRKGVSFDTAKGNIEVNKCNASGYDLDTSLGKITVGGKKWGDSFENNSNTENVLEANTSLGSIKVN</sequence>
<protein>
    <recommendedName>
        <fullName evidence="2">DUF4097 domain-containing protein</fullName>
    </recommendedName>
</protein>
<dbReference type="Proteomes" id="UP000094691">
    <property type="component" value="Chromosome"/>
</dbReference>
<dbReference type="Gene3D" id="2.160.20.120">
    <property type="match status" value="1"/>
</dbReference>
<feature type="transmembrane region" description="Helical" evidence="1">
    <location>
        <begin position="6"/>
        <end position="24"/>
    </location>
</feature>
<evidence type="ECO:0000313" key="3">
    <source>
        <dbReference type="EMBL" id="AOG26359.1"/>
    </source>
</evidence>
<dbReference type="Pfam" id="PF13349">
    <property type="entry name" value="DUF4097"/>
    <property type="match status" value="1"/>
</dbReference>
<keyword evidence="1" id="KW-0472">Membrane</keyword>
<keyword evidence="1" id="KW-0812">Transmembrane</keyword>
<dbReference type="EMBL" id="CP016400">
    <property type="protein sequence ID" value="AOG26359.1"/>
    <property type="molecule type" value="Genomic_DNA"/>
</dbReference>
<name>A0A9W3SLM7_LACJH</name>
<dbReference type="AlphaFoldDB" id="A0A9W3SLM7"/>
<feature type="domain" description="DUF4097" evidence="2">
    <location>
        <begin position="42"/>
        <end position="193"/>
    </location>
</feature>
<evidence type="ECO:0000256" key="1">
    <source>
        <dbReference type="SAM" id="Phobius"/>
    </source>
</evidence>
<gene>
    <name evidence="3" type="ORF">BBP16_05840</name>
</gene>
<evidence type="ECO:0000313" key="4">
    <source>
        <dbReference type="Proteomes" id="UP000094691"/>
    </source>
</evidence>
<keyword evidence="1" id="KW-1133">Transmembrane helix</keyword>
<reference evidence="3 4" key="1">
    <citation type="submission" date="2016-07" db="EMBL/GenBank/DDBJ databases">
        <title>Genome sequencing project for further understanding the molecular mechanisms of preventing non-alcoholic fatty liver disease.</title>
        <authorList>
            <person name="Wang H."/>
        </authorList>
    </citation>
    <scope>NUCLEOTIDE SEQUENCE [LARGE SCALE GENOMIC DNA]</scope>
    <source>
        <strain evidence="3 4">BS15</strain>
    </source>
</reference>
<evidence type="ECO:0000259" key="2">
    <source>
        <dbReference type="Pfam" id="PF13349"/>
    </source>
</evidence>
<accession>A0A9W3SLM7</accession>
<dbReference type="InterPro" id="IPR025164">
    <property type="entry name" value="Toastrack_DUF4097"/>
</dbReference>
<proteinExistence type="predicted"/>